<dbReference type="Proteomes" id="UP000554482">
    <property type="component" value="Unassembled WGS sequence"/>
</dbReference>
<dbReference type="InterPro" id="IPR056561">
    <property type="entry name" value="NFP_LYK_LysM1"/>
</dbReference>
<keyword evidence="6" id="KW-0418">Kinase</keyword>
<dbReference type="EMBL" id="JABWDY010023314">
    <property type="protein sequence ID" value="KAF5191019.1"/>
    <property type="molecule type" value="Genomic_DNA"/>
</dbReference>
<comment type="caution">
    <text evidence="6">The sequence shown here is derived from an EMBL/GenBank/DDBJ whole genome shotgun (WGS) entry which is preliminary data.</text>
</comment>
<feature type="domain" description="LysM" evidence="5">
    <location>
        <begin position="190"/>
        <end position="234"/>
    </location>
</feature>
<keyword evidence="7" id="KW-1185">Reference proteome</keyword>
<feature type="region of interest" description="Disordered" evidence="1">
    <location>
        <begin position="307"/>
        <end position="327"/>
    </location>
</feature>
<dbReference type="PANTHER" id="PTHR45927">
    <property type="entry name" value="LYSM-DOMAIN RECEPTOR-LIKE KINASE-RELATED"/>
    <property type="match status" value="1"/>
</dbReference>
<keyword evidence="2" id="KW-1133">Transmembrane helix</keyword>
<dbReference type="GO" id="GO:0005886">
    <property type="term" value="C:plasma membrane"/>
    <property type="evidence" value="ECO:0007669"/>
    <property type="project" value="UniProtKB-ARBA"/>
</dbReference>
<dbReference type="InterPro" id="IPR036779">
    <property type="entry name" value="LysM_dom_sf"/>
</dbReference>
<dbReference type="InterPro" id="IPR018392">
    <property type="entry name" value="LysM"/>
</dbReference>
<evidence type="ECO:0000259" key="5">
    <source>
        <dbReference type="PROSITE" id="PS51782"/>
    </source>
</evidence>
<proteinExistence type="predicted"/>
<accession>A0A7J6W0U3</accession>
<keyword evidence="6" id="KW-0808">Transferase</keyword>
<dbReference type="PANTHER" id="PTHR45927:SF6">
    <property type="entry name" value="PROTEIN LYK5"/>
    <property type="match status" value="1"/>
</dbReference>
<dbReference type="Gene3D" id="3.10.350.10">
    <property type="entry name" value="LysM domain"/>
    <property type="match status" value="1"/>
</dbReference>
<evidence type="ECO:0000259" key="4">
    <source>
        <dbReference type="PROSITE" id="PS50011"/>
    </source>
</evidence>
<feature type="region of interest" description="Disordered" evidence="1">
    <location>
        <begin position="242"/>
        <end position="268"/>
    </location>
</feature>
<feature type="signal peptide" evidence="3">
    <location>
        <begin position="1"/>
        <end position="25"/>
    </location>
</feature>
<dbReference type="InterPro" id="IPR020635">
    <property type="entry name" value="Tyr_kinase_cat_dom"/>
</dbReference>
<protein>
    <submittedName>
        <fullName evidence="6">Lysm receptor kinase</fullName>
    </submittedName>
</protein>
<dbReference type="Pfam" id="PF23473">
    <property type="entry name" value="LysM3_LYK4_5"/>
    <property type="match status" value="1"/>
</dbReference>
<dbReference type="SMART" id="SM00219">
    <property type="entry name" value="TyrKc"/>
    <property type="match status" value="1"/>
</dbReference>
<keyword evidence="3" id="KW-0732">Signal</keyword>
<dbReference type="PROSITE" id="PS50011">
    <property type="entry name" value="PROTEIN_KINASE_DOM"/>
    <property type="match status" value="1"/>
</dbReference>
<feature type="transmembrane region" description="Helical" evidence="2">
    <location>
        <begin position="274"/>
        <end position="296"/>
    </location>
</feature>
<dbReference type="Pfam" id="PF23472">
    <property type="entry name" value="LysM2_CERK1_LYK3_4_5"/>
    <property type="match status" value="1"/>
</dbReference>
<keyword evidence="2" id="KW-0472">Membrane</keyword>
<dbReference type="InterPro" id="IPR000719">
    <property type="entry name" value="Prot_kinase_dom"/>
</dbReference>
<evidence type="ECO:0000313" key="6">
    <source>
        <dbReference type="EMBL" id="KAF5191019.1"/>
    </source>
</evidence>
<evidence type="ECO:0000256" key="2">
    <source>
        <dbReference type="SAM" id="Phobius"/>
    </source>
</evidence>
<evidence type="ECO:0000313" key="7">
    <source>
        <dbReference type="Proteomes" id="UP000554482"/>
    </source>
</evidence>
<dbReference type="InterPro" id="IPR011009">
    <property type="entry name" value="Kinase-like_dom_sf"/>
</dbReference>
<keyword evidence="6" id="KW-0675">Receptor</keyword>
<dbReference type="PROSITE" id="PS51782">
    <property type="entry name" value="LYSM"/>
    <property type="match status" value="1"/>
</dbReference>
<evidence type="ECO:0000256" key="1">
    <source>
        <dbReference type="SAM" id="MobiDB-lite"/>
    </source>
</evidence>
<reference evidence="6 7" key="1">
    <citation type="submission" date="2020-06" db="EMBL/GenBank/DDBJ databases">
        <title>Transcriptomic and genomic resources for Thalictrum thalictroides and T. hernandezii: Facilitating candidate gene discovery in an emerging model plant lineage.</title>
        <authorList>
            <person name="Arias T."/>
            <person name="Riano-Pachon D.M."/>
            <person name="Di Stilio V.S."/>
        </authorList>
    </citation>
    <scope>NUCLEOTIDE SEQUENCE [LARGE SCALE GENOMIC DNA]</scope>
    <source>
        <strain evidence="7">cv. WT478/WT964</strain>
        <tissue evidence="6">Leaves</tissue>
    </source>
</reference>
<dbReference type="InterPro" id="IPR056562">
    <property type="entry name" value="LysM2_CERK1_LYK3_4_5"/>
</dbReference>
<dbReference type="SUPFAM" id="SSF56112">
    <property type="entry name" value="Protein kinase-like (PK-like)"/>
    <property type="match status" value="1"/>
</dbReference>
<dbReference type="Gene3D" id="1.10.510.10">
    <property type="entry name" value="Transferase(Phosphotransferase) domain 1"/>
    <property type="match status" value="1"/>
</dbReference>
<dbReference type="Pfam" id="PF23446">
    <property type="entry name" value="LysM1_NFP_LYK"/>
    <property type="match status" value="1"/>
</dbReference>
<name>A0A7J6W0U3_THATH</name>
<dbReference type="GO" id="GO:0004713">
    <property type="term" value="F:protein tyrosine kinase activity"/>
    <property type="evidence" value="ECO:0007669"/>
    <property type="project" value="InterPro"/>
</dbReference>
<dbReference type="OrthoDB" id="4062651at2759"/>
<dbReference type="Pfam" id="PF07714">
    <property type="entry name" value="PK_Tyr_Ser-Thr"/>
    <property type="match status" value="1"/>
</dbReference>
<feature type="domain" description="Protein kinase" evidence="4">
    <location>
        <begin position="331"/>
        <end position="501"/>
    </location>
</feature>
<keyword evidence="2" id="KW-0812">Transmembrane</keyword>
<dbReference type="InterPro" id="IPR056563">
    <property type="entry name" value="LysM3_LYK4_5"/>
</dbReference>
<dbReference type="InterPro" id="IPR052611">
    <property type="entry name" value="Plant_RLK_LysM"/>
</dbReference>
<evidence type="ECO:0000256" key="3">
    <source>
        <dbReference type="SAM" id="SignalP"/>
    </source>
</evidence>
<dbReference type="InterPro" id="IPR001245">
    <property type="entry name" value="Ser-Thr/Tyr_kinase_cat_dom"/>
</dbReference>
<dbReference type="AlphaFoldDB" id="A0A7J6W0U3"/>
<gene>
    <name evidence="6" type="ORF">FRX31_019396</name>
</gene>
<feature type="chain" id="PRO_5029456568" evidence="3">
    <location>
        <begin position="26"/>
        <end position="501"/>
    </location>
</feature>
<dbReference type="GO" id="GO:0005524">
    <property type="term" value="F:ATP binding"/>
    <property type="evidence" value="ECO:0007669"/>
    <property type="project" value="InterPro"/>
</dbReference>
<organism evidence="6 7">
    <name type="scientific">Thalictrum thalictroides</name>
    <name type="common">Rue-anemone</name>
    <name type="synonym">Anemone thalictroides</name>
    <dbReference type="NCBI Taxonomy" id="46969"/>
    <lineage>
        <taxon>Eukaryota</taxon>
        <taxon>Viridiplantae</taxon>
        <taxon>Streptophyta</taxon>
        <taxon>Embryophyta</taxon>
        <taxon>Tracheophyta</taxon>
        <taxon>Spermatophyta</taxon>
        <taxon>Magnoliopsida</taxon>
        <taxon>Ranunculales</taxon>
        <taxon>Ranunculaceae</taxon>
        <taxon>Thalictroideae</taxon>
        <taxon>Thalictrum</taxon>
    </lineage>
</organism>
<sequence length="501" mass="56214">MRTFKNLMFLMMICICFIFLQKTHSQQTYINNEQLDCDQNDTSTSGFLCNNSLQTSCQSYLTIRVQPPYDSASDIGVLLRSDASMIAELNNITHVDDKIPTDTLIIAPVTNCSCSGNFFQYNSTYRLSESENYFTLANDTYQGLTTCQALINQNPQYGERNLYAGIRVSVPLRCACPSRNQTSHGVKFLLSYLVTWGDYIASISDAFGVDEQSVLDANELSSDDVIYPFTPVLVPLKAQPTYDPNKKSLPEAKAPTIPIEDNSNSNNNSSSKKWVFVGIGIALFLLVIILLGYWFLCCPRGHSSQPQGKEFSVSTGNQTTPQKNSQSFAVSSENVRILLDSSFNVYNLEELQTATKQFSEDNRIKASVYRGMIKGDNAAIKRMKGNALKELSILKQINHSSVVRLSGYCMHEGDTYFVYEFMENGSLSDWLHEDKTSETPVARLGWKQRVQIAYDVADGLNYLHNYVNPAQGSYYFLQLHWQQWKDGKGGAAALCIYKPST</sequence>